<evidence type="ECO:0000313" key="8">
    <source>
        <dbReference type="EMBL" id="EGV61979.1"/>
    </source>
</evidence>
<dbReference type="AlphaFoldDB" id="G3B9V8"/>
<dbReference type="Gene3D" id="3.30.70.330">
    <property type="match status" value="1"/>
</dbReference>
<evidence type="ECO:0000256" key="5">
    <source>
        <dbReference type="PROSITE-ProRule" id="PRU00176"/>
    </source>
</evidence>
<evidence type="ECO:0000313" key="9">
    <source>
        <dbReference type="Proteomes" id="UP000000707"/>
    </source>
</evidence>
<reference evidence="8 9" key="1">
    <citation type="journal article" date="2011" name="Proc. Natl. Acad. Sci. U.S.A.">
        <title>Comparative genomics of xylose-fermenting fungi for enhanced biofuel production.</title>
        <authorList>
            <person name="Wohlbach D.J."/>
            <person name="Kuo A."/>
            <person name="Sato T.K."/>
            <person name="Potts K.M."/>
            <person name="Salamov A.A."/>
            <person name="LaButti K.M."/>
            <person name="Sun H."/>
            <person name="Clum A."/>
            <person name="Pangilinan J.L."/>
            <person name="Lindquist E.A."/>
            <person name="Lucas S."/>
            <person name="Lapidus A."/>
            <person name="Jin M."/>
            <person name="Gunawan C."/>
            <person name="Balan V."/>
            <person name="Dale B.E."/>
            <person name="Jeffries T.W."/>
            <person name="Zinkel R."/>
            <person name="Barry K.W."/>
            <person name="Grigoriev I.V."/>
            <person name="Gasch A.P."/>
        </authorList>
    </citation>
    <scope>NUCLEOTIDE SEQUENCE [LARGE SCALE GENOMIC DNA]</scope>
    <source>
        <strain evidence="9">ATCC 10573 / BCRC 21748 / CBS 615 / JCM 9827 / NBRC 10315 / NRRL Y-1498 / VKM Y-70</strain>
    </source>
</reference>
<name>G3B9V8_CANTC</name>
<comment type="subcellular location">
    <subcellularLocation>
        <location evidence="1">Nucleus</location>
    </subcellularLocation>
</comment>
<dbReference type="EMBL" id="GL996527">
    <property type="protein sequence ID" value="EGV61979.1"/>
    <property type="molecule type" value="Genomic_DNA"/>
</dbReference>
<evidence type="ECO:0000256" key="3">
    <source>
        <dbReference type="ARBA" id="ARBA00022884"/>
    </source>
</evidence>
<evidence type="ECO:0000256" key="6">
    <source>
        <dbReference type="SAM" id="MobiDB-lite"/>
    </source>
</evidence>
<dbReference type="InterPro" id="IPR012677">
    <property type="entry name" value="Nucleotide-bd_a/b_plait_sf"/>
</dbReference>
<proteinExistence type="predicted"/>
<evidence type="ECO:0000259" key="7">
    <source>
        <dbReference type="PROSITE" id="PS50102"/>
    </source>
</evidence>
<dbReference type="OrthoDB" id="267048at2759"/>
<feature type="region of interest" description="Disordered" evidence="6">
    <location>
        <begin position="148"/>
        <end position="219"/>
    </location>
</feature>
<keyword evidence="2" id="KW-0677">Repeat</keyword>
<dbReference type="PANTHER" id="PTHR48039:SF5">
    <property type="entry name" value="RNA-BINDING PROTEIN 28"/>
    <property type="match status" value="1"/>
</dbReference>
<dbReference type="GO" id="GO:0003729">
    <property type="term" value="F:mRNA binding"/>
    <property type="evidence" value="ECO:0007669"/>
    <property type="project" value="TreeGrafter"/>
</dbReference>
<dbReference type="InterPro" id="IPR051945">
    <property type="entry name" value="RRM_MRD1_RNA_proc_ribogen"/>
</dbReference>
<dbReference type="PROSITE" id="PS50102">
    <property type="entry name" value="RRM"/>
    <property type="match status" value="1"/>
</dbReference>
<dbReference type="STRING" id="590646.G3B9V8"/>
<feature type="domain" description="RRM" evidence="7">
    <location>
        <begin position="18"/>
        <end position="139"/>
    </location>
</feature>
<sequence length="219" mass="24843">MNSKALKALGRKAVVQFATEVKNGLRQPLSKEEVTRSIDNKHDNKDPEEAKPKKSKNAGVVKQAKVVMEVKGSGEVGRSRGYGFIEFRDHKVALMGLRWLNAHEVGIEEILEGLNDEERKLAELTGLNKRKLIVEFAVENSQVVKRRRDKVYQARTHHGKDEGEENGSRKRRSYDDRKADKKQKRNDKAPTPQAKPKSGLSDDVKQIIGAKRRKRKGKN</sequence>
<evidence type="ECO:0000256" key="1">
    <source>
        <dbReference type="ARBA" id="ARBA00004123"/>
    </source>
</evidence>
<dbReference type="PANTHER" id="PTHR48039">
    <property type="entry name" value="RNA-BINDING MOTIF PROTEIN 14B"/>
    <property type="match status" value="1"/>
</dbReference>
<gene>
    <name evidence="8" type="ORF">CANTEDRAFT_115436</name>
</gene>
<organism evidence="9">
    <name type="scientific">Candida tenuis (strain ATCC 10573 / BCRC 21748 / CBS 615 / JCM 9827 / NBRC 10315 / NRRL Y-1498 / VKM Y-70)</name>
    <name type="common">Yeast</name>
    <name type="synonym">Yamadazyma tenuis</name>
    <dbReference type="NCBI Taxonomy" id="590646"/>
    <lineage>
        <taxon>Eukaryota</taxon>
        <taxon>Fungi</taxon>
        <taxon>Dikarya</taxon>
        <taxon>Ascomycota</taxon>
        <taxon>Saccharomycotina</taxon>
        <taxon>Pichiomycetes</taxon>
        <taxon>Debaryomycetaceae</taxon>
        <taxon>Yamadazyma</taxon>
    </lineage>
</organism>
<feature type="compositionally biased region" description="Basic residues" evidence="6">
    <location>
        <begin position="210"/>
        <end position="219"/>
    </location>
</feature>
<accession>G3B9V8</accession>
<protein>
    <recommendedName>
        <fullName evidence="7">RRM domain-containing protein</fullName>
    </recommendedName>
</protein>
<dbReference type="InterPro" id="IPR000504">
    <property type="entry name" value="RRM_dom"/>
</dbReference>
<dbReference type="GO" id="GO:0005730">
    <property type="term" value="C:nucleolus"/>
    <property type="evidence" value="ECO:0007669"/>
    <property type="project" value="TreeGrafter"/>
</dbReference>
<dbReference type="eggNOG" id="KOG0127">
    <property type="taxonomic scope" value="Eukaryota"/>
</dbReference>
<dbReference type="HOGENOM" id="CLU_1261340_0_0_1"/>
<keyword evidence="4" id="KW-0539">Nucleus</keyword>
<evidence type="ECO:0000256" key="2">
    <source>
        <dbReference type="ARBA" id="ARBA00022737"/>
    </source>
</evidence>
<dbReference type="SUPFAM" id="SSF54928">
    <property type="entry name" value="RNA-binding domain, RBD"/>
    <property type="match status" value="2"/>
</dbReference>
<evidence type="ECO:0000256" key="4">
    <source>
        <dbReference type="ARBA" id="ARBA00023242"/>
    </source>
</evidence>
<dbReference type="InterPro" id="IPR035979">
    <property type="entry name" value="RBD_domain_sf"/>
</dbReference>
<keyword evidence="3 5" id="KW-0694">RNA-binding</keyword>
<keyword evidence="9" id="KW-1185">Reference proteome</keyword>
<feature type="compositionally biased region" description="Basic and acidic residues" evidence="6">
    <location>
        <begin position="29"/>
        <end position="52"/>
    </location>
</feature>
<feature type="region of interest" description="Disordered" evidence="6">
    <location>
        <begin position="26"/>
        <end position="59"/>
    </location>
</feature>
<dbReference type="Proteomes" id="UP000000707">
    <property type="component" value="Unassembled WGS sequence"/>
</dbReference>